<keyword evidence="10" id="KW-0460">Magnesium</keyword>
<keyword evidence="4" id="KW-0540">Nuclease</keyword>
<keyword evidence="11" id="KW-0229">DNA integration</keyword>
<dbReference type="InterPro" id="IPR039537">
    <property type="entry name" value="Retrotran_Ty1/copia-like"/>
</dbReference>
<evidence type="ECO:0000256" key="13">
    <source>
        <dbReference type="ARBA" id="ARBA00022932"/>
    </source>
</evidence>
<reference evidence="17" key="1">
    <citation type="journal article" date="2022" name="Int. J. Mol. Sci.">
        <title>Draft Genome of Tanacetum Coccineum: Genomic Comparison of Closely Related Tanacetum-Family Plants.</title>
        <authorList>
            <person name="Yamashiro T."/>
            <person name="Shiraishi A."/>
            <person name="Nakayama K."/>
            <person name="Satake H."/>
        </authorList>
    </citation>
    <scope>NUCLEOTIDE SEQUENCE</scope>
</reference>
<reference evidence="17" key="2">
    <citation type="submission" date="2022-01" db="EMBL/GenBank/DDBJ databases">
        <authorList>
            <person name="Yamashiro T."/>
            <person name="Shiraishi A."/>
            <person name="Satake H."/>
            <person name="Nakayama K."/>
        </authorList>
    </citation>
    <scope>NUCLEOTIDE SEQUENCE</scope>
</reference>
<evidence type="ECO:0000256" key="3">
    <source>
        <dbReference type="ARBA" id="ARBA00022670"/>
    </source>
</evidence>
<comment type="caution">
    <text evidence="17">The sequence shown here is derived from an EMBL/GenBank/DDBJ whole genome shotgun (WGS) entry which is preliminary data.</text>
</comment>
<evidence type="ECO:0000256" key="11">
    <source>
        <dbReference type="ARBA" id="ARBA00022908"/>
    </source>
</evidence>
<organism evidence="17 18">
    <name type="scientific">Tanacetum coccineum</name>
    <dbReference type="NCBI Taxonomy" id="301880"/>
    <lineage>
        <taxon>Eukaryota</taxon>
        <taxon>Viridiplantae</taxon>
        <taxon>Streptophyta</taxon>
        <taxon>Embryophyta</taxon>
        <taxon>Tracheophyta</taxon>
        <taxon>Spermatophyta</taxon>
        <taxon>Magnoliopsida</taxon>
        <taxon>eudicotyledons</taxon>
        <taxon>Gunneridae</taxon>
        <taxon>Pentapetalae</taxon>
        <taxon>asterids</taxon>
        <taxon>campanulids</taxon>
        <taxon>Asterales</taxon>
        <taxon>Asteraceae</taxon>
        <taxon>Asteroideae</taxon>
        <taxon>Anthemideae</taxon>
        <taxon>Anthemidinae</taxon>
        <taxon>Tanacetum</taxon>
    </lineage>
</organism>
<keyword evidence="2" id="KW-1188">Viral release from host cell</keyword>
<keyword evidence="7" id="KW-0255">Endonuclease</keyword>
<dbReference type="InterPro" id="IPR001584">
    <property type="entry name" value="Integrase_cat-core"/>
</dbReference>
<keyword evidence="15" id="KW-0233">DNA recombination</keyword>
<proteinExistence type="predicted"/>
<dbReference type="SUPFAM" id="SSF53098">
    <property type="entry name" value="Ribonuclease H-like"/>
    <property type="match status" value="1"/>
</dbReference>
<evidence type="ECO:0000256" key="9">
    <source>
        <dbReference type="ARBA" id="ARBA00022840"/>
    </source>
</evidence>
<evidence type="ECO:0000256" key="4">
    <source>
        <dbReference type="ARBA" id="ARBA00022722"/>
    </source>
</evidence>
<dbReference type="PANTHER" id="PTHR42648">
    <property type="entry name" value="TRANSPOSASE, PUTATIVE-RELATED"/>
    <property type="match status" value="1"/>
</dbReference>
<keyword evidence="13" id="KW-0548">Nucleotidyltransferase</keyword>
<accession>A0ABQ5E2K3</accession>
<evidence type="ECO:0000256" key="10">
    <source>
        <dbReference type="ARBA" id="ARBA00022842"/>
    </source>
</evidence>
<evidence type="ECO:0000313" key="18">
    <source>
        <dbReference type="Proteomes" id="UP001151760"/>
    </source>
</evidence>
<evidence type="ECO:0000256" key="12">
    <source>
        <dbReference type="ARBA" id="ARBA00022918"/>
    </source>
</evidence>
<comment type="function">
    <text evidence="1">The aspartyl protease (PR) mediates the proteolytic cleavages of the Gag and Gag-Pol polyproteins after assembly of the VLP.</text>
</comment>
<dbReference type="InterPro" id="IPR054722">
    <property type="entry name" value="PolX-like_BBD"/>
</dbReference>
<keyword evidence="3" id="KW-0645">Protease</keyword>
<keyword evidence="18" id="KW-1185">Reference proteome</keyword>
<sequence length="467" mass="54091">MNAILTKDKCLASIGERPVEVTDNSKWAEMDRNAIANLHLALADGVLSSIEDKRTAKDIWDHLARLYEARSLHNKKFLKRKLYALLMAESTSIHNKRADIPTSKVLPDSYDQVIINLTSNVLSDYLVFDDVAAAIPPLPVRIRIDIAAIENKGRKRFTDVWLFDTGVTFYMTARREWFHQYKPISRGGIVYSCNDHELKIIGIGSIMVKMHGGTVHTIRDVRHLKGEIIEEAEASVDSHSLSYRVAVTWHQKLGHMSEQEMKILMERKLLPGLTKNWFTLMCGKYRFNLWEEQIYKAWVELDSRKKIKCLRMNNGDEYTGDEFDTFCKQEGIKRQFTTAYTPQQNGVAEQMNRTLKCLFLGYVGGVKGYRLWELTSYKVVISIDVVFMEDKIQENEEGDSIVRETTSIQMEKEFQLNDSFKDAPQHKVNETNESQALATRTLNRERKRPRWHLDYVMKSNVAYYLLT</sequence>
<evidence type="ECO:0000313" key="17">
    <source>
        <dbReference type="EMBL" id="GJT44988.1"/>
    </source>
</evidence>
<dbReference type="Pfam" id="PF25597">
    <property type="entry name" value="SH3_retrovirus"/>
    <property type="match status" value="1"/>
</dbReference>
<evidence type="ECO:0000256" key="8">
    <source>
        <dbReference type="ARBA" id="ARBA00022801"/>
    </source>
</evidence>
<dbReference type="PANTHER" id="PTHR42648:SF11">
    <property type="entry name" value="TRANSPOSON TY4-P GAG-POL POLYPROTEIN"/>
    <property type="match status" value="1"/>
</dbReference>
<keyword evidence="9" id="KW-0067">ATP-binding</keyword>
<name>A0ABQ5E2K3_9ASTR</name>
<keyword evidence="5" id="KW-0479">Metal-binding</keyword>
<dbReference type="Pfam" id="PF14223">
    <property type="entry name" value="Retrotran_gag_2"/>
    <property type="match status" value="1"/>
</dbReference>
<evidence type="ECO:0000256" key="1">
    <source>
        <dbReference type="ARBA" id="ARBA00002180"/>
    </source>
</evidence>
<keyword evidence="6" id="KW-0547">Nucleotide-binding</keyword>
<keyword evidence="13" id="KW-0808">Transferase</keyword>
<dbReference type="PROSITE" id="PS50994">
    <property type="entry name" value="INTEGRASE"/>
    <property type="match status" value="1"/>
</dbReference>
<keyword evidence="14" id="KW-0917">Virion maturation</keyword>
<dbReference type="InterPro" id="IPR036397">
    <property type="entry name" value="RNaseH_sf"/>
</dbReference>
<dbReference type="Gene3D" id="3.30.420.10">
    <property type="entry name" value="Ribonuclease H-like superfamily/Ribonuclease H"/>
    <property type="match status" value="1"/>
</dbReference>
<dbReference type="Pfam" id="PF22936">
    <property type="entry name" value="Pol_BBD"/>
    <property type="match status" value="1"/>
</dbReference>
<evidence type="ECO:0000256" key="14">
    <source>
        <dbReference type="ARBA" id="ARBA00023113"/>
    </source>
</evidence>
<evidence type="ECO:0000256" key="2">
    <source>
        <dbReference type="ARBA" id="ARBA00022612"/>
    </source>
</evidence>
<dbReference type="InterPro" id="IPR057670">
    <property type="entry name" value="SH3_retrovirus"/>
</dbReference>
<evidence type="ECO:0000259" key="16">
    <source>
        <dbReference type="PROSITE" id="PS50994"/>
    </source>
</evidence>
<dbReference type="EMBL" id="BQNB010015862">
    <property type="protein sequence ID" value="GJT44988.1"/>
    <property type="molecule type" value="Genomic_DNA"/>
</dbReference>
<evidence type="ECO:0000256" key="15">
    <source>
        <dbReference type="ARBA" id="ARBA00023172"/>
    </source>
</evidence>
<evidence type="ECO:0000256" key="6">
    <source>
        <dbReference type="ARBA" id="ARBA00022741"/>
    </source>
</evidence>
<evidence type="ECO:0000256" key="5">
    <source>
        <dbReference type="ARBA" id="ARBA00022723"/>
    </source>
</evidence>
<keyword evidence="8" id="KW-0378">Hydrolase</keyword>
<dbReference type="InterPro" id="IPR012337">
    <property type="entry name" value="RNaseH-like_sf"/>
</dbReference>
<gene>
    <name evidence="17" type="ORF">Tco_0953703</name>
</gene>
<keyword evidence="13" id="KW-0239">DNA-directed DNA polymerase</keyword>
<feature type="domain" description="Integrase catalytic" evidence="16">
    <location>
        <begin position="292"/>
        <end position="359"/>
    </location>
</feature>
<dbReference type="Proteomes" id="UP001151760">
    <property type="component" value="Unassembled WGS sequence"/>
</dbReference>
<protein>
    <submittedName>
        <fullName evidence="17">Gag-pol polyprotein</fullName>
    </submittedName>
</protein>
<keyword evidence="12" id="KW-0695">RNA-directed DNA polymerase</keyword>
<evidence type="ECO:0000256" key="7">
    <source>
        <dbReference type="ARBA" id="ARBA00022759"/>
    </source>
</evidence>